<accession>A0A1D2JN56</accession>
<dbReference type="GO" id="GO:0005507">
    <property type="term" value="F:copper ion binding"/>
    <property type="evidence" value="ECO:0007669"/>
    <property type="project" value="InterPro"/>
</dbReference>
<dbReference type="PANTHER" id="PTHR10638">
    <property type="entry name" value="COPPER AMINE OXIDASE"/>
    <property type="match status" value="1"/>
</dbReference>
<dbReference type="VEuPathDB" id="FungiDB:PABG_00221"/>
<proteinExistence type="inferred from homology"/>
<evidence type="ECO:0000256" key="1">
    <source>
        <dbReference type="ARBA" id="ARBA00001935"/>
    </source>
</evidence>
<dbReference type="InterPro" id="IPR000269">
    <property type="entry name" value="Cu_amine_oxidase"/>
</dbReference>
<evidence type="ECO:0000313" key="6">
    <source>
        <dbReference type="EMBL" id="ODH44356.1"/>
    </source>
</evidence>
<comment type="subunit">
    <text evidence="2">Homodimer.</text>
</comment>
<name>A0A1D2JN56_PARBR</name>
<protein>
    <recommendedName>
        <fullName evidence="4">Amine oxidase</fullName>
        <ecNumber evidence="4">1.4.3.-</ecNumber>
    </recommendedName>
</protein>
<evidence type="ECO:0000313" key="7">
    <source>
        <dbReference type="Proteomes" id="UP000242814"/>
    </source>
</evidence>
<keyword evidence="4" id="KW-0186">Copper</keyword>
<dbReference type="SUPFAM" id="SSF49998">
    <property type="entry name" value="Amine oxidase catalytic domain"/>
    <property type="match status" value="1"/>
</dbReference>
<comment type="cofactor">
    <cofactor evidence="4">
        <name>Cu cation</name>
        <dbReference type="ChEBI" id="CHEBI:23378"/>
    </cofactor>
    <text evidence="4">Contains 1 topaquinone per subunit.</text>
</comment>
<organism evidence="6 7">
    <name type="scientific">Paracoccidioides brasiliensis</name>
    <dbReference type="NCBI Taxonomy" id="121759"/>
    <lineage>
        <taxon>Eukaryota</taxon>
        <taxon>Fungi</taxon>
        <taxon>Dikarya</taxon>
        <taxon>Ascomycota</taxon>
        <taxon>Pezizomycotina</taxon>
        <taxon>Eurotiomycetes</taxon>
        <taxon>Eurotiomycetidae</taxon>
        <taxon>Onygenales</taxon>
        <taxon>Ajellomycetaceae</taxon>
        <taxon>Paracoccidioides</taxon>
    </lineage>
</organism>
<evidence type="ECO:0000259" key="5">
    <source>
        <dbReference type="Pfam" id="PF01179"/>
    </source>
</evidence>
<dbReference type="AlphaFoldDB" id="A0A1D2JN56"/>
<dbReference type="GO" id="GO:0008131">
    <property type="term" value="F:primary methylamine oxidase activity"/>
    <property type="evidence" value="ECO:0007669"/>
    <property type="project" value="UniProtKB-EC"/>
</dbReference>
<sequence>MDAEFVYAAGASTTIKNAICIHEEAGILFKHMDFRDYSVIVTGGDKIPRVLDLPSGILNTYATNPSEDTSVRVLKYIQVSIRTTINTFSVYELMPTLKNPTTPSSKPTQLGDREMLAAAKKQSRKCFLCEETKVHNSAGCHGSYDAATSRSWEVANTSKLNPHSKKPVSYKLVIREVPALLPKGGGLIWNRAGFARHAVRVTKYAGDQLYPAGRHVPQTSGIPSPSPGLPTWIAQASCSSSDSSIENADIVLWHTFGITHFPSREDFPIMPAEPISLLLRPRNFFGRNPVLDVKPSWARSPSQVAAGTEGPCCGAGKGKRGIGLVDLREEMNGFVWVASAGMGRWLFQPL</sequence>
<dbReference type="InterPro" id="IPR015798">
    <property type="entry name" value="Cu_amine_oxidase_C"/>
</dbReference>
<gene>
    <name evidence="6" type="ORF">ACO22_00891</name>
</gene>
<comment type="cofactor">
    <cofactor evidence="1">
        <name>Cu cation</name>
        <dbReference type="ChEBI" id="CHEBI:23378"/>
    </cofactor>
</comment>
<feature type="domain" description="Copper amine oxidase catalytic" evidence="5">
    <location>
        <begin position="119"/>
        <end position="291"/>
    </location>
</feature>
<evidence type="ECO:0000256" key="2">
    <source>
        <dbReference type="ARBA" id="ARBA00011738"/>
    </source>
</evidence>
<comment type="PTM">
    <text evidence="4">Topaquinone (TPQ) is generated by copper-dependent autoxidation of a specific tyrosyl residue.</text>
</comment>
<keyword evidence="4" id="KW-0479">Metal-binding</keyword>
<dbReference type="GO" id="GO:0048038">
    <property type="term" value="F:quinone binding"/>
    <property type="evidence" value="ECO:0007669"/>
    <property type="project" value="InterPro"/>
</dbReference>
<keyword evidence="4" id="KW-0801">TPQ</keyword>
<dbReference type="EC" id="1.4.3.-" evidence="4"/>
<dbReference type="InterPro" id="IPR036460">
    <property type="entry name" value="Cu_amine_oxidase_C_sf"/>
</dbReference>
<dbReference type="GO" id="GO:0009308">
    <property type="term" value="P:amine metabolic process"/>
    <property type="evidence" value="ECO:0007669"/>
    <property type="project" value="UniProtKB-UniRule"/>
</dbReference>
<dbReference type="Gene3D" id="2.70.98.20">
    <property type="entry name" value="Copper amine oxidase, catalytic domain"/>
    <property type="match status" value="1"/>
</dbReference>
<dbReference type="Pfam" id="PF01179">
    <property type="entry name" value="Cu_amine_oxid"/>
    <property type="match status" value="1"/>
</dbReference>
<evidence type="ECO:0000256" key="4">
    <source>
        <dbReference type="RuleBase" id="RU000672"/>
    </source>
</evidence>
<dbReference type="InterPro" id="IPR049947">
    <property type="entry name" value="Cu_Am_Ox_Cu-bd"/>
</dbReference>
<keyword evidence="4" id="KW-0560">Oxidoreductase</keyword>
<dbReference type="VEuPathDB" id="FungiDB:PADG_11456"/>
<reference evidence="6 7" key="1">
    <citation type="submission" date="2016-06" db="EMBL/GenBank/DDBJ databases">
        <authorList>
            <person name="Kjaerup R.B."/>
            <person name="Dalgaard T.S."/>
            <person name="Juul-Madsen H.R."/>
        </authorList>
    </citation>
    <scope>NUCLEOTIDE SEQUENCE [LARGE SCALE GENOMIC DNA]</scope>
    <source>
        <strain evidence="6 7">Pb300</strain>
    </source>
</reference>
<dbReference type="PANTHER" id="PTHR10638:SF86">
    <property type="entry name" value="COPPER AMINE OXIDASE 1-RELATED"/>
    <property type="match status" value="1"/>
</dbReference>
<comment type="caution">
    <text evidence="6">The sequence shown here is derived from an EMBL/GenBank/DDBJ whole genome shotgun (WGS) entry which is preliminary data.</text>
</comment>
<evidence type="ECO:0000256" key="3">
    <source>
        <dbReference type="ARBA" id="ARBA00048032"/>
    </source>
</evidence>
<comment type="similarity">
    <text evidence="4">Belongs to the copper/topaquinone oxidase family.</text>
</comment>
<dbReference type="PROSITE" id="PS01165">
    <property type="entry name" value="COPPER_AMINE_OXID_2"/>
    <property type="match status" value="1"/>
</dbReference>
<comment type="catalytic activity">
    <reaction evidence="3">
        <text>a primary methyl amine + O2 + H2O = an aldehyde + H2O2 + NH4(+)</text>
        <dbReference type="Rhea" id="RHEA:16153"/>
        <dbReference type="ChEBI" id="CHEBI:15377"/>
        <dbReference type="ChEBI" id="CHEBI:15379"/>
        <dbReference type="ChEBI" id="CHEBI:16240"/>
        <dbReference type="ChEBI" id="CHEBI:17478"/>
        <dbReference type="ChEBI" id="CHEBI:28938"/>
        <dbReference type="ChEBI" id="CHEBI:228804"/>
        <dbReference type="EC" id="1.4.3.21"/>
    </reaction>
</comment>
<dbReference type="EMBL" id="LZYO01000019">
    <property type="protein sequence ID" value="ODH44356.1"/>
    <property type="molecule type" value="Genomic_DNA"/>
</dbReference>
<dbReference type="Proteomes" id="UP000242814">
    <property type="component" value="Unassembled WGS sequence"/>
</dbReference>